<dbReference type="Gene3D" id="2.60.120.1140">
    <property type="entry name" value="Protein of unknown function DUF192"/>
    <property type="match status" value="1"/>
</dbReference>
<dbReference type="AlphaFoldDB" id="A0A0A7V687"/>
<dbReference type="Pfam" id="PF02643">
    <property type="entry name" value="DUF192"/>
    <property type="match status" value="1"/>
</dbReference>
<reference evidence="3" key="2">
    <citation type="submission" date="2016-05" db="EMBL/GenBank/DDBJ databases">
        <authorList>
            <person name="Lavstsen T."/>
            <person name="Jespersen J.S."/>
        </authorList>
    </citation>
    <scope>NUCLEOTIDE SEQUENCE [LARGE SCALE GENOMIC DNA]</scope>
    <source>
        <strain evidence="3">U25</strain>
    </source>
</reference>
<dbReference type="KEGG" id="nbv:T478_0566"/>
<keyword evidence="1" id="KW-1133">Transmembrane helix</keyword>
<dbReference type="EMBL" id="LXWN01000001">
    <property type="protein sequence ID" value="PTL87832.1"/>
    <property type="molecule type" value="Genomic_DNA"/>
</dbReference>
<proteinExistence type="predicted"/>
<dbReference type="HOGENOM" id="CLU_097039_1_2_2"/>
<dbReference type="InterPro" id="IPR038695">
    <property type="entry name" value="Saro_0823-like_sf"/>
</dbReference>
<keyword evidence="1" id="KW-0812">Transmembrane</keyword>
<evidence type="ECO:0000313" key="5">
    <source>
        <dbReference type="Proteomes" id="UP000241022"/>
    </source>
</evidence>
<dbReference type="PANTHER" id="PTHR37953">
    <property type="entry name" value="UPF0127 PROTEIN MJ1496"/>
    <property type="match status" value="1"/>
</dbReference>
<reference evidence="2 4" key="1">
    <citation type="journal article" date="2015" name="Proc. Natl. Acad. Sci. U.S.A.">
        <title>Genomic and proteomic characterization of "Candidatus Nitrosopelagicus brevis": An ammonia-oxidizing archaeon from the open ocean.</title>
        <authorList>
            <person name="Santoro A.E."/>
            <person name="Dupont C.L."/>
            <person name="Richter R.A."/>
            <person name="Craig M.T."/>
            <person name="Carini P."/>
            <person name="McIlvin M.R."/>
            <person name="Yang Y."/>
            <person name="Orsi W.D."/>
            <person name="Moran D.M."/>
            <person name="Saito M.A."/>
        </authorList>
    </citation>
    <scope>NUCLEOTIDE SEQUENCE [LARGE SCALE GENOMIC DNA]</scope>
    <source>
        <strain evidence="2">CN25</strain>
        <strain evidence="4">V2</strain>
    </source>
</reference>
<organism evidence="2 4">
    <name type="scientific">Candidatus Nitrosopelagicus brevis</name>
    <dbReference type="NCBI Taxonomy" id="1410606"/>
    <lineage>
        <taxon>Archaea</taxon>
        <taxon>Nitrososphaerota</taxon>
    </lineage>
</organism>
<keyword evidence="5" id="KW-1185">Reference proteome</keyword>
<accession>A0A0A7V687</accession>
<dbReference type="Proteomes" id="UP000030944">
    <property type="component" value="Chromosome"/>
</dbReference>
<dbReference type="EMBL" id="CP007026">
    <property type="protein sequence ID" value="AJA92180.1"/>
    <property type="molecule type" value="Genomic_DNA"/>
</dbReference>
<dbReference type="Proteomes" id="UP000241022">
    <property type="component" value="Unassembled WGS sequence"/>
</dbReference>
<name>A0A0A7V687_9ARCH</name>
<dbReference type="InterPro" id="IPR003795">
    <property type="entry name" value="DUF192"/>
</dbReference>
<dbReference type="OrthoDB" id="6763at2157"/>
<evidence type="ECO:0008006" key="6">
    <source>
        <dbReference type="Google" id="ProtNLM"/>
    </source>
</evidence>
<dbReference type="GeneID" id="24816460"/>
<evidence type="ECO:0000313" key="3">
    <source>
        <dbReference type="EMBL" id="PTL87832.1"/>
    </source>
</evidence>
<feature type="transmembrane region" description="Helical" evidence="1">
    <location>
        <begin position="7"/>
        <end position="26"/>
    </location>
</feature>
<keyword evidence="1" id="KW-0472">Membrane</keyword>
<evidence type="ECO:0000313" key="2">
    <source>
        <dbReference type="EMBL" id="AJA92180.1"/>
    </source>
</evidence>
<dbReference type="RefSeq" id="WP_048105017.1">
    <property type="nucleotide sequence ID" value="NZ_CP007026.1"/>
</dbReference>
<protein>
    <recommendedName>
        <fullName evidence="6">DUF192 domain-containing protein</fullName>
    </recommendedName>
</protein>
<dbReference type="STRING" id="1410606.T478_0566"/>
<reference evidence="3 5" key="3">
    <citation type="submission" date="2018-04" db="EMBL/GenBank/DDBJ databases">
        <title>Transcriptomics of ammonia oxidizing archaea.</title>
        <authorList>
            <person name="Carini P."/>
        </authorList>
    </citation>
    <scope>NUCLEOTIDE SEQUENCE [LARGE SCALE GENOMIC DNA]</scope>
    <source>
        <strain evidence="3 5">U25</strain>
    </source>
</reference>
<evidence type="ECO:0000256" key="1">
    <source>
        <dbReference type="SAM" id="Phobius"/>
    </source>
</evidence>
<sequence>MPTRLQVLIPIGIAAVIVGVAGMASLPSEVQLEANSDFLMGTVQLDDNLLEVYLADTDPRRMRGLMWENESFLSDDKGMLFVFDEPGTRSMWMKNMQFHLDIIWFDKNGSVIAIEKNVPPCITPMEVMSCKSVGVSADNAQYVLEMTSGYVDKHSINENSKLELISI</sequence>
<evidence type="ECO:0000313" key="4">
    <source>
        <dbReference type="Proteomes" id="UP000030944"/>
    </source>
</evidence>
<dbReference type="PANTHER" id="PTHR37953:SF1">
    <property type="entry name" value="UPF0127 PROTEIN MJ1496"/>
    <property type="match status" value="1"/>
</dbReference>
<gene>
    <name evidence="3" type="ORF">A7X95_00655</name>
    <name evidence="2" type="ORF">T478_0566</name>
</gene>